<reference evidence="1 2" key="1">
    <citation type="submission" date="2019-10" db="EMBL/GenBank/DDBJ databases">
        <title>Taxonomy of Antarctic Massilia spp.: description of Massilia rubra sp. nov., Massilia aquatica sp. nov., Massilia mucilaginosa sp. nov., Massilia frigida sp. nov. isolated from streams, lakes and regoliths.</title>
        <authorList>
            <person name="Holochova P."/>
            <person name="Sedlacek I."/>
            <person name="Kralova S."/>
            <person name="Maslanova I."/>
            <person name="Busse H.-J."/>
            <person name="Stankova E."/>
            <person name="Vrbovska V."/>
            <person name="Kovarovic V."/>
            <person name="Bartak M."/>
            <person name="Svec P."/>
            <person name="Pantucek R."/>
        </authorList>
    </citation>
    <scope>NUCLEOTIDE SEQUENCE [LARGE SCALE GENOMIC DNA]</scope>
    <source>
        <strain evidence="1 2">CCM 8695</strain>
    </source>
</reference>
<comment type="caution">
    <text evidence="1">The sequence shown here is derived from an EMBL/GenBank/DDBJ whole genome shotgun (WGS) entry which is preliminary data.</text>
</comment>
<proteinExistence type="predicted"/>
<dbReference type="Proteomes" id="UP000621455">
    <property type="component" value="Unassembled WGS sequence"/>
</dbReference>
<protein>
    <submittedName>
        <fullName evidence="1">Uncharacterized protein</fullName>
    </submittedName>
</protein>
<accession>A0ABX0NHS4</accession>
<organism evidence="1 2">
    <name type="scientific">Massilia frigida</name>
    <dbReference type="NCBI Taxonomy" id="2609281"/>
    <lineage>
        <taxon>Bacteria</taxon>
        <taxon>Pseudomonadati</taxon>
        <taxon>Pseudomonadota</taxon>
        <taxon>Betaproteobacteria</taxon>
        <taxon>Burkholderiales</taxon>
        <taxon>Oxalobacteraceae</taxon>
        <taxon>Telluria group</taxon>
        <taxon>Massilia</taxon>
    </lineage>
</organism>
<evidence type="ECO:0000313" key="1">
    <source>
        <dbReference type="EMBL" id="NHZ82103.1"/>
    </source>
</evidence>
<keyword evidence="2" id="KW-1185">Reference proteome</keyword>
<gene>
    <name evidence="1" type="ORF">F2P44_22895</name>
</gene>
<name>A0ABX0NHS4_9BURK</name>
<evidence type="ECO:0000313" key="2">
    <source>
        <dbReference type="Proteomes" id="UP000621455"/>
    </source>
</evidence>
<sequence length="148" mass="16454">MDAKIEFVKNWSDDDMSQLTISICDGTSRFRHEVYVGHQRLRDAVRALDGFKDDVYGGVYDLRFGVFGPAYAAGAFHARFQFDQHADLLITVHAQSRFVAFPVNEVASEVTLYLTALPSQLDDFVRALRAVSDGHSDSATLDATGPCY</sequence>
<dbReference type="RefSeq" id="WP_167089795.1">
    <property type="nucleotide sequence ID" value="NZ_WHJG01000028.1"/>
</dbReference>
<dbReference type="EMBL" id="WHJG01000028">
    <property type="protein sequence ID" value="NHZ82103.1"/>
    <property type="molecule type" value="Genomic_DNA"/>
</dbReference>